<sequence length="270" mass="29703">MPVQTTATTKVWQRFDRATRMRHYAGWIASTIVVLICWHFISEATRWHFVADAPQQFVEFVGRMFPPNWAYMDKLWLPLWDTLNIATLGTLLGIILAFPISFLAARNTTPHILVRYVALLIIVVSRSVNSLIWALLLVAILGPGVLAGIIAIGLRSIGFIGKLFYESIEETSNEPVEAISATGATPLQVLSYSILPQVMPSFAGVSIFRWDINIREATVIGLVGAGGIGLNLDASVNALRWDQAGMIFIVIFGLVLISEAVSAQVRKAII</sequence>
<keyword evidence="6 7" id="KW-0472">Membrane</keyword>
<evidence type="ECO:0000256" key="1">
    <source>
        <dbReference type="ARBA" id="ARBA00004651"/>
    </source>
</evidence>
<comment type="similarity">
    <text evidence="7">Belongs to the binding-protein-dependent transport system permease family.</text>
</comment>
<dbReference type="InterPro" id="IPR000515">
    <property type="entry name" value="MetI-like"/>
</dbReference>
<feature type="transmembrane region" description="Helical" evidence="7">
    <location>
        <begin position="24"/>
        <end position="41"/>
    </location>
</feature>
<dbReference type="RefSeq" id="WP_097643420.1">
    <property type="nucleotide sequence ID" value="NZ_NQWI01000023.1"/>
</dbReference>
<dbReference type="InterPro" id="IPR005769">
    <property type="entry name" value="PhnE/PtxC"/>
</dbReference>
<dbReference type="NCBIfam" id="TIGR01097">
    <property type="entry name" value="PhnE"/>
    <property type="match status" value="1"/>
</dbReference>
<evidence type="ECO:0000256" key="2">
    <source>
        <dbReference type="ARBA" id="ARBA00022448"/>
    </source>
</evidence>
<dbReference type="PROSITE" id="PS50928">
    <property type="entry name" value="ABC_TM1"/>
    <property type="match status" value="1"/>
</dbReference>
<comment type="subcellular location">
    <subcellularLocation>
        <location evidence="1 7">Cell membrane</location>
        <topology evidence="1 7">Multi-pass membrane protein</topology>
    </subcellularLocation>
</comment>
<dbReference type="OrthoDB" id="8557224at2"/>
<keyword evidence="5 7" id="KW-1133">Transmembrane helix</keyword>
<evidence type="ECO:0000256" key="7">
    <source>
        <dbReference type="RuleBase" id="RU363032"/>
    </source>
</evidence>
<organism evidence="9 10">
    <name type="scientific">Candidatus Viridilinea mediisalina</name>
    <dbReference type="NCBI Taxonomy" id="2024553"/>
    <lineage>
        <taxon>Bacteria</taxon>
        <taxon>Bacillati</taxon>
        <taxon>Chloroflexota</taxon>
        <taxon>Chloroflexia</taxon>
        <taxon>Chloroflexales</taxon>
        <taxon>Chloroflexineae</taxon>
        <taxon>Oscillochloridaceae</taxon>
        <taxon>Candidatus Viridilinea</taxon>
    </lineage>
</organism>
<dbReference type="PANTHER" id="PTHR30043">
    <property type="entry name" value="PHOSPHONATES TRANSPORT SYSTEM PERMEASE PROTEIN"/>
    <property type="match status" value="1"/>
</dbReference>
<dbReference type="GO" id="GO:0005886">
    <property type="term" value="C:plasma membrane"/>
    <property type="evidence" value="ECO:0007669"/>
    <property type="project" value="UniProtKB-SubCell"/>
</dbReference>
<dbReference type="SUPFAM" id="SSF161098">
    <property type="entry name" value="MetI-like"/>
    <property type="match status" value="1"/>
</dbReference>
<evidence type="ECO:0000256" key="6">
    <source>
        <dbReference type="ARBA" id="ARBA00023136"/>
    </source>
</evidence>
<dbReference type="AlphaFoldDB" id="A0A2A6RLA6"/>
<dbReference type="CDD" id="cd06261">
    <property type="entry name" value="TM_PBP2"/>
    <property type="match status" value="1"/>
</dbReference>
<dbReference type="PANTHER" id="PTHR30043:SF1">
    <property type="entry name" value="ABC TRANSPORT SYSTEM PERMEASE PROTEIN P69"/>
    <property type="match status" value="1"/>
</dbReference>
<evidence type="ECO:0000313" key="10">
    <source>
        <dbReference type="Proteomes" id="UP000220527"/>
    </source>
</evidence>
<evidence type="ECO:0000256" key="5">
    <source>
        <dbReference type="ARBA" id="ARBA00022989"/>
    </source>
</evidence>
<keyword evidence="2 7" id="KW-0813">Transport</keyword>
<dbReference type="EMBL" id="NQWI01000023">
    <property type="protein sequence ID" value="PDW03695.1"/>
    <property type="molecule type" value="Genomic_DNA"/>
</dbReference>
<evidence type="ECO:0000256" key="4">
    <source>
        <dbReference type="ARBA" id="ARBA00022692"/>
    </source>
</evidence>
<dbReference type="InterPro" id="IPR035906">
    <property type="entry name" value="MetI-like_sf"/>
</dbReference>
<feature type="transmembrane region" description="Helical" evidence="7">
    <location>
        <begin position="214"/>
        <end position="232"/>
    </location>
</feature>
<feature type="transmembrane region" description="Helical" evidence="7">
    <location>
        <begin position="85"/>
        <end position="105"/>
    </location>
</feature>
<dbReference type="Pfam" id="PF00528">
    <property type="entry name" value="BPD_transp_1"/>
    <property type="match status" value="1"/>
</dbReference>
<feature type="domain" description="ABC transmembrane type-1" evidence="8">
    <location>
        <begin position="79"/>
        <end position="262"/>
    </location>
</feature>
<gene>
    <name evidence="9" type="primary">phnE</name>
    <name evidence="9" type="ORF">CJ255_07240</name>
</gene>
<dbReference type="GO" id="GO:0015416">
    <property type="term" value="F:ABC-type phosphonate transporter activity"/>
    <property type="evidence" value="ECO:0007669"/>
    <property type="project" value="InterPro"/>
</dbReference>
<dbReference type="Gene3D" id="1.10.3720.10">
    <property type="entry name" value="MetI-like"/>
    <property type="match status" value="1"/>
</dbReference>
<keyword evidence="10" id="KW-1185">Reference proteome</keyword>
<evidence type="ECO:0000259" key="8">
    <source>
        <dbReference type="PROSITE" id="PS50928"/>
    </source>
</evidence>
<feature type="transmembrane region" description="Helical" evidence="7">
    <location>
        <begin position="112"/>
        <end position="128"/>
    </location>
</feature>
<dbReference type="Proteomes" id="UP000220527">
    <property type="component" value="Unassembled WGS sequence"/>
</dbReference>
<keyword evidence="4 7" id="KW-0812">Transmembrane</keyword>
<reference evidence="10" key="1">
    <citation type="submission" date="2017-08" db="EMBL/GenBank/DDBJ databases">
        <authorList>
            <person name="Grouzdev D.S."/>
            <person name="Gaisin V.A."/>
            <person name="Rysina M.S."/>
            <person name="Gorlenko V.M."/>
        </authorList>
    </citation>
    <scope>NUCLEOTIDE SEQUENCE [LARGE SCALE GENOMIC DNA]</scope>
    <source>
        <strain evidence="10">Kir15-3F</strain>
    </source>
</reference>
<protein>
    <submittedName>
        <fullName evidence="9">Phosphonate ABC transporter, permease protein PhnE</fullName>
    </submittedName>
</protein>
<proteinExistence type="inferred from homology"/>
<name>A0A2A6RLA6_9CHLR</name>
<keyword evidence="3" id="KW-1003">Cell membrane</keyword>
<comment type="caution">
    <text evidence="9">The sequence shown here is derived from an EMBL/GenBank/DDBJ whole genome shotgun (WGS) entry which is preliminary data.</text>
</comment>
<evidence type="ECO:0000256" key="3">
    <source>
        <dbReference type="ARBA" id="ARBA00022475"/>
    </source>
</evidence>
<evidence type="ECO:0000313" key="9">
    <source>
        <dbReference type="EMBL" id="PDW03695.1"/>
    </source>
</evidence>
<feature type="transmembrane region" description="Helical" evidence="7">
    <location>
        <begin position="244"/>
        <end position="265"/>
    </location>
</feature>
<accession>A0A2A6RLA6</accession>
<feature type="transmembrane region" description="Helical" evidence="7">
    <location>
        <begin position="134"/>
        <end position="154"/>
    </location>
</feature>